<protein>
    <submittedName>
        <fullName evidence="2">Dual specificity protein phosphatase family protein</fullName>
    </submittedName>
</protein>
<sequence>MPGLWMGGHYWVDASGEVRPAVVGREFDLVISLFTRPGHGPAPNVEHMVAEIPDGPLTAGQLRTVQRLSRTAADAVRAGRVTLVRCHAGANRSGLVIAQTLMEMGREAAAAIDVVRRRRAPWALGNRIFEEYLIAGLDVACLLAGLDDPADG</sequence>
<keyword evidence="3" id="KW-1185">Reference proteome</keyword>
<dbReference type="InterPro" id="IPR000387">
    <property type="entry name" value="Tyr_Pase_dom"/>
</dbReference>
<dbReference type="Proteomes" id="UP001500879">
    <property type="component" value="Unassembled WGS sequence"/>
</dbReference>
<name>A0ABN0YB23_9ACTN</name>
<gene>
    <name evidence="2" type="ORF">GCM10010357_07130</name>
</gene>
<dbReference type="Gene3D" id="3.90.190.10">
    <property type="entry name" value="Protein tyrosine phosphatase superfamily"/>
    <property type="match status" value="1"/>
</dbReference>
<evidence type="ECO:0000313" key="2">
    <source>
        <dbReference type="EMBL" id="GAA0388999.1"/>
    </source>
</evidence>
<dbReference type="EMBL" id="BAAABX010000007">
    <property type="protein sequence ID" value="GAA0388999.1"/>
    <property type="molecule type" value="Genomic_DNA"/>
</dbReference>
<feature type="domain" description="Tyrosine specific protein phosphatases" evidence="1">
    <location>
        <begin position="63"/>
        <end position="119"/>
    </location>
</feature>
<organism evidence="2 3">
    <name type="scientific">Streptomyces luteireticuli</name>
    <dbReference type="NCBI Taxonomy" id="173858"/>
    <lineage>
        <taxon>Bacteria</taxon>
        <taxon>Bacillati</taxon>
        <taxon>Actinomycetota</taxon>
        <taxon>Actinomycetes</taxon>
        <taxon>Kitasatosporales</taxon>
        <taxon>Streptomycetaceae</taxon>
        <taxon>Streptomyces</taxon>
    </lineage>
</organism>
<comment type="caution">
    <text evidence="2">The sequence shown here is derived from an EMBL/GenBank/DDBJ whole genome shotgun (WGS) entry which is preliminary data.</text>
</comment>
<accession>A0ABN0YB23</accession>
<dbReference type="SUPFAM" id="SSF52799">
    <property type="entry name" value="(Phosphotyrosine protein) phosphatases II"/>
    <property type="match status" value="1"/>
</dbReference>
<reference evidence="2 3" key="1">
    <citation type="journal article" date="2019" name="Int. J. Syst. Evol. Microbiol.">
        <title>The Global Catalogue of Microorganisms (GCM) 10K type strain sequencing project: providing services to taxonomists for standard genome sequencing and annotation.</title>
        <authorList>
            <consortium name="The Broad Institute Genomics Platform"/>
            <consortium name="The Broad Institute Genome Sequencing Center for Infectious Disease"/>
            <person name="Wu L."/>
            <person name="Ma J."/>
        </authorList>
    </citation>
    <scope>NUCLEOTIDE SEQUENCE [LARGE SCALE GENOMIC DNA]</scope>
    <source>
        <strain evidence="2 3">JCM 4788</strain>
    </source>
</reference>
<proteinExistence type="predicted"/>
<dbReference type="InterPro" id="IPR029021">
    <property type="entry name" value="Prot-tyrosine_phosphatase-like"/>
</dbReference>
<dbReference type="PROSITE" id="PS50056">
    <property type="entry name" value="TYR_PHOSPHATASE_2"/>
    <property type="match status" value="1"/>
</dbReference>
<evidence type="ECO:0000313" key="3">
    <source>
        <dbReference type="Proteomes" id="UP001500879"/>
    </source>
</evidence>
<evidence type="ECO:0000259" key="1">
    <source>
        <dbReference type="PROSITE" id="PS50056"/>
    </source>
</evidence>